<dbReference type="SUPFAM" id="SSF51735">
    <property type="entry name" value="NAD(P)-binding Rossmann-fold domains"/>
    <property type="match status" value="1"/>
</dbReference>
<dbReference type="PRINTS" id="PR00080">
    <property type="entry name" value="SDRFAMILY"/>
</dbReference>
<dbReference type="PANTHER" id="PTHR42760">
    <property type="entry name" value="SHORT-CHAIN DEHYDROGENASES/REDUCTASES FAMILY MEMBER"/>
    <property type="match status" value="1"/>
</dbReference>
<dbReference type="AlphaFoldDB" id="A0A974PJ87"/>
<dbReference type="Proteomes" id="UP000596427">
    <property type="component" value="Chromosome"/>
</dbReference>
<dbReference type="GO" id="GO:0016616">
    <property type="term" value="F:oxidoreductase activity, acting on the CH-OH group of donors, NAD or NADP as acceptor"/>
    <property type="evidence" value="ECO:0007669"/>
    <property type="project" value="TreeGrafter"/>
</dbReference>
<sequence length="251" mass="26020">MMFDLTGKTAIVTGGRDGLGRSMVQTLAGAGCNVVIIDVACDTVAAAQQIEAGSGRIRGIKANLLDRTELRTAFAMAVEMLGGVLDILVTSAGVRYAVPALDHDMERWDRTLELNVSAVFECCQIGGKLMTQRGCGSIINLASIRAFVGSLDAAAYGTSKGAIAAMTRSLSNEWARLGVRVNAIAPGYILTALSAPVAAKADESAEVLKRVPAGRWGTPADLAGLTLLLASDASTYITGTVIPCDGGFLAR</sequence>
<dbReference type="FunFam" id="3.40.50.720:FF:000084">
    <property type="entry name" value="Short-chain dehydrogenase reductase"/>
    <property type="match status" value="1"/>
</dbReference>
<gene>
    <name evidence="3" type="ORF">EZH22_15865</name>
</gene>
<dbReference type="PANTHER" id="PTHR42760:SF5">
    <property type="entry name" value="2-DEHYDRO-3-DEOXY-D-GLUCONATE 5-DEHYDROGENASE"/>
    <property type="match status" value="1"/>
</dbReference>
<protein>
    <submittedName>
        <fullName evidence="3">SDR family oxidoreductase</fullName>
    </submittedName>
</protein>
<dbReference type="InterPro" id="IPR002347">
    <property type="entry name" value="SDR_fam"/>
</dbReference>
<dbReference type="PRINTS" id="PR00081">
    <property type="entry name" value="GDHRDH"/>
</dbReference>
<keyword evidence="4" id="KW-1185">Reference proteome</keyword>
<proteinExistence type="inferred from homology"/>
<keyword evidence="2" id="KW-0560">Oxidoreductase</keyword>
<dbReference type="Pfam" id="PF13561">
    <property type="entry name" value="adh_short_C2"/>
    <property type="match status" value="1"/>
</dbReference>
<organism evidence="3 4">
    <name type="scientific">Xanthobacter dioxanivorans</name>
    <dbReference type="NCBI Taxonomy" id="2528964"/>
    <lineage>
        <taxon>Bacteria</taxon>
        <taxon>Pseudomonadati</taxon>
        <taxon>Pseudomonadota</taxon>
        <taxon>Alphaproteobacteria</taxon>
        <taxon>Hyphomicrobiales</taxon>
        <taxon>Xanthobacteraceae</taxon>
        <taxon>Xanthobacter</taxon>
    </lineage>
</organism>
<comment type="similarity">
    <text evidence="1">Belongs to the short-chain dehydrogenases/reductases (SDR) family.</text>
</comment>
<dbReference type="InterPro" id="IPR020904">
    <property type="entry name" value="Sc_DH/Rdtase_CS"/>
</dbReference>
<dbReference type="InterPro" id="IPR036291">
    <property type="entry name" value="NAD(P)-bd_dom_sf"/>
</dbReference>
<name>A0A974PJ87_9HYPH</name>
<dbReference type="KEGG" id="xdi:EZH22_15865"/>
<accession>A0A974PJ87</accession>
<evidence type="ECO:0000256" key="2">
    <source>
        <dbReference type="ARBA" id="ARBA00023002"/>
    </source>
</evidence>
<evidence type="ECO:0000256" key="1">
    <source>
        <dbReference type="ARBA" id="ARBA00006484"/>
    </source>
</evidence>
<dbReference type="PROSITE" id="PS00061">
    <property type="entry name" value="ADH_SHORT"/>
    <property type="match status" value="1"/>
</dbReference>
<dbReference type="Gene3D" id="3.40.50.720">
    <property type="entry name" value="NAD(P)-binding Rossmann-like Domain"/>
    <property type="match status" value="1"/>
</dbReference>
<evidence type="ECO:0000313" key="4">
    <source>
        <dbReference type="Proteomes" id="UP000596427"/>
    </source>
</evidence>
<dbReference type="RefSeq" id="WP_203191530.1">
    <property type="nucleotide sequence ID" value="NZ_CP063362.1"/>
</dbReference>
<reference evidence="3 4" key="1">
    <citation type="submission" date="2020-10" db="EMBL/GenBank/DDBJ databases">
        <title>Degradation of 1,4-Dioxane by Xanthobacter sp. YN2, via a Novel Group-2 Soluble Di-Iron Monooxygenase.</title>
        <authorList>
            <person name="Ma F."/>
            <person name="Wang Y."/>
            <person name="Yang J."/>
            <person name="Guo H."/>
            <person name="Su D."/>
            <person name="Yu L."/>
        </authorList>
    </citation>
    <scope>NUCLEOTIDE SEQUENCE [LARGE SCALE GENOMIC DNA]</scope>
    <source>
        <strain evidence="3 4">YN2</strain>
    </source>
</reference>
<dbReference type="EMBL" id="CP063362">
    <property type="protein sequence ID" value="QRG04652.1"/>
    <property type="molecule type" value="Genomic_DNA"/>
</dbReference>
<evidence type="ECO:0000313" key="3">
    <source>
        <dbReference type="EMBL" id="QRG04652.1"/>
    </source>
</evidence>